<dbReference type="AlphaFoldDB" id="A0A3E0VHW3"/>
<gene>
    <name evidence="3" type="ORF">B7R54_07535</name>
</gene>
<feature type="transmembrane region" description="Helical" evidence="1">
    <location>
        <begin position="113"/>
        <end position="137"/>
    </location>
</feature>
<comment type="caution">
    <text evidence="3">The sequence shown here is derived from an EMBL/GenBank/DDBJ whole genome shotgun (WGS) entry which is preliminary data.</text>
</comment>
<evidence type="ECO:0000313" key="3">
    <source>
        <dbReference type="EMBL" id="RFA09093.1"/>
    </source>
</evidence>
<keyword evidence="1" id="KW-0812">Transmembrane</keyword>
<dbReference type="EMBL" id="NBWZ01000001">
    <property type="protein sequence ID" value="RFA09093.1"/>
    <property type="molecule type" value="Genomic_DNA"/>
</dbReference>
<feature type="transmembrane region" description="Helical" evidence="1">
    <location>
        <begin position="75"/>
        <end position="93"/>
    </location>
</feature>
<feature type="transmembrane region" description="Helical" evidence="1">
    <location>
        <begin position="182"/>
        <end position="200"/>
    </location>
</feature>
<organism evidence="3 4">
    <name type="scientific">Subtercola boreus</name>
    <dbReference type="NCBI Taxonomy" id="120213"/>
    <lineage>
        <taxon>Bacteria</taxon>
        <taxon>Bacillati</taxon>
        <taxon>Actinomycetota</taxon>
        <taxon>Actinomycetes</taxon>
        <taxon>Micrococcales</taxon>
        <taxon>Microbacteriaceae</taxon>
        <taxon>Subtercola</taxon>
    </lineage>
</organism>
<accession>A0A3E0VHW3</accession>
<feature type="transmembrane region" description="Helical" evidence="1">
    <location>
        <begin position="35"/>
        <end position="54"/>
    </location>
</feature>
<feature type="transmembrane region" description="Helical" evidence="1">
    <location>
        <begin position="149"/>
        <end position="170"/>
    </location>
</feature>
<keyword evidence="1" id="KW-1133">Transmembrane helix</keyword>
<keyword evidence="1" id="KW-0472">Membrane</keyword>
<evidence type="ECO:0000259" key="2">
    <source>
        <dbReference type="Pfam" id="PF04892"/>
    </source>
</evidence>
<keyword evidence="4" id="KW-1185">Reference proteome</keyword>
<reference evidence="3 4" key="1">
    <citation type="submission" date="2017-04" db="EMBL/GenBank/DDBJ databases">
        <title>Comparative genome analysis of Subtercola boreus.</title>
        <authorList>
            <person name="Cho Y.-J."/>
            <person name="Cho A."/>
            <person name="Kim O.-S."/>
            <person name="Lee J.-I."/>
        </authorList>
    </citation>
    <scope>NUCLEOTIDE SEQUENCE [LARGE SCALE GENOMIC DNA]</scope>
    <source>
        <strain evidence="3 4">K300</strain>
    </source>
</reference>
<evidence type="ECO:0000313" key="4">
    <source>
        <dbReference type="Proteomes" id="UP000256486"/>
    </source>
</evidence>
<dbReference type="Proteomes" id="UP000256486">
    <property type="component" value="Unassembled WGS sequence"/>
</dbReference>
<proteinExistence type="predicted"/>
<protein>
    <recommendedName>
        <fullName evidence="2">VanZ-like domain-containing protein</fullName>
    </recommendedName>
</protein>
<feature type="domain" description="VanZ-like" evidence="2">
    <location>
        <begin position="88"/>
        <end position="196"/>
    </location>
</feature>
<sequence>MPSSPAPRSSTDEPATERADRVTAVDVILSIADRFGGVIVVALLVGFPLGAAVAEGVSRHRARVGWPAWWARRSAVSEVGIVLGTAPWVWMIMTPTDGPGGVQLTPFRDLADVLGGGDAIVQLVGNLLVFAALGALLPVRLRLGPPPTVMLVIFLVAASMSAVLEGLQLFLGLGRVASIDDVIVNASGAALASLVSIRWWRSRGSATLAA</sequence>
<dbReference type="Pfam" id="PF04892">
    <property type="entry name" value="VanZ"/>
    <property type="match status" value="1"/>
</dbReference>
<name>A0A3E0VHW3_9MICO</name>
<dbReference type="InterPro" id="IPR006976">
    <property type="entry name" value="VanZ-like"/>
</dbReference>
<evidence type="ECO:0000256" key="1">
    <source>
        <dbReference type="SAM" id="Phobius"/>
    </source>
</evidence>